<dbReference type="AlphaFoldDB" id="A0A8C7EYW6"/>
<evidence type="ECO:0000256" key="2">
    <source>
        <dbReference type="ARBA" id="ARBA00022741"/>
    </source>
</evidence>
<dbReference type="GO" id="GO:0005829">
    <property type="term" value="C:cytosol"/>
    <property type="evidence" value="ECO:0007669"/>
    <property type="project" value="TreeGrafter"/>
</dbReference>
<reference evidence="5" key="1">
    <citation type="submission" date="2025-08" db="UniProtKB">
        <authorList>
            <consortium name="Ensembl"/>
        </authorList>
    </citation>
    <scope>IDENTIFICATION</scope>
</reference>
<name>A0A8C7EYW6_ONCKI</name>
<dbReference type="GO" id="GO:0003924">
    <property type="term" value="F:GTPase activity"/>
    <property type="evidence" value="ECO:0007669"/>
    <property type="project" value="InterPro"/>
</dbReference>
<reference evidence="5" key="2">
    <citation type="submission" date="2025-09" db="UniProtKB">
        <authorList>
            <consortium name="Ensembl"/>
        </authorList>
    </citation>
    <scope>IDENTIFICATION</scope>
</reference>
<keyword evidence="2" id="KW-0547">Nucleotide-binding</keyword>
<keyword evidence="4" id="KW-0342">GTP-binding</keyword>
<keyword evidence="6" id="KW-1185">Reference proteome</keyword>
<sequence length="158" mass="18129">MGKKKSAMGLGRSLIKERLNAGRGNKRGDTWLHTSELNDGYDWGRLNLQSVTEQSSMDDFLATAEMAGTEFVAEKLNIKFVPAEARAGLQTAEEMAKLKKLHEENKQLLRIPRRCSKGPCYRGSVEEQKIILTPFERNLDFWRQLWRVIERRRAAGHI</sequence>
<dbReference type="PANTHER" id="PTHR45709:SF2">
    <property type="entry name" value="LARGE SUBUNIT GTPASE 1 HOMOLOG"/>
    <property type="match status" value="1"/>
</dbReference>
<dbReference type="GeneTree" id="ENSGT00940000156442"/>
<dbReference type="InterPro" id="IPR043358">
    <property type="entry name" value="GNL1-like"/>
</dbReference>
<evidence type="ECO:0000313" key="5">
    <source>
        <dbReference type="Ensembl" id="ENSOKIP00005000745.1"/>
    </source>
</evidence>
<keyword evidence="3" id="KW-0378">Hydrolase</keyword>
<dbReference type="GO" id="GO:0000054">
    <property type="term" value="P:ribosomal subunit export from nucleus"/>
    <property type="evidence" value="ECO:0007669"/>
    <property type="project" value="TreeGrafter"/>
</dbReference>
<dbReference type="PANTHER" id="PTHR45709">
    <property type="entry name" value="LARGE SUBUNIT GTPASE 1 HOMOLOG-RELATED"/>
    <property type="match status" value="1"/>
</dbReference>
<organism evidence="5 6">
    <name type="scientific">Oncorhynchus kisutch</name>
    <name type="common">Coho salmon</name>
    <name type="synonym">Salmo kisutch</name>
    <dbReference type="NCBI Taxonomy" id="8019"/>
    <lineage>
        <taxon>Eukaryota</taxon>
        <taxon>Metazoa</taxon>
        <taxon>Chordata</taxon>
        <taxon>Craniata</taxon>
        <taxon>Vertebrata</taxon>
        <taxon>Euteleostomi</taxon>
        <taxon>Actinopterygii</taxon>
        <taxon>Neopterygii</taxon>
        <taxon>Teleostei</taxon>
        <taxon>Protacanthopterygii</taxon>
        <taxon>Salmoniformes</taxon>
        <taxon>Salmonidae</taxon>
        <taxon>Salmoninae</taxon>
        <taxon>Oncorhynchus</taxon>
    </lineage>
</organism>
<evidence type="ECO:0000256" key="3">
    <source>
        <dbReference type="ARBA" id="ARBA00022801"/>
    </source>
</evidence>
<evidence type="ECO:0000256" key="1">
    <source>
        <dbReference type="ARBA" id="ARBA00022490"/>
    </source>
</evidence>
<proteinExistence type="predicted"/>
<dbReference type="Proteomes" id="UP000694557">
    <property type="component" value="Unassembled WGS sequence"/>
</dbReference>
<dbReference type="GO" id="GO:0005525">
    <property type="term" value="F:GTP binding"/>
    <property type="evidence" value="ECO:0007669"/>
    <property type="project" value="UniProtKB-KW"/>
</dbReference>
<keyword evidence="1" id="KW-0963">Cytoplasm</keyword>
<evidence type="ECO:0000313" key="6">
    <source>
        <dbReference type="Proteomes" id="UP000694557"/>
    </source>
</evidence>
<evidence type="ECO:0000256" key="4">
    <source>
        <dbReference type="ARBA" id="ARBA00023134"/>
    </source>
</evidence>
<accession>A0A8C7EYW6</accession>
<protein>
    <submittedName>
        <fullName evidence="5">Uncharacterized protein</fullName>
    </submittedName>
</protein>
<dbReference type="Ensembl" id="ENSOKIT00005000780.1">
    <property type="protein sequence ID" value="ENSOKIP00005000745.1"/>
    <property type="gene ID" value="ENSOKIG00005000407.1"/>
</dbReference>